<sequence>MATAGGVGTGPLPGPSEDRWALGVRDPRSSPSRSGCSERTRTTTPPTPPPPPKEPPPPHTPLSQGPKAFVWPQQEGKREREEPTLGPMPPGIPVGTLCGFAHWTFPKPTTTSHQHPTFLLSGAVPSTWKFTEEGRKRCKLRKCGATGPGASVASCRRSPALPRGSGARRLPP</sequence>
<gene>
    <name evidence="1" type="ORF">MRATA1EN3_LOCUS15327</name>
</gene>
<evidence type="ECO:0000313" key="1">
    <source>
        <dbReference type="EMBL" id="CAI9704114.1"/>
    </source>
</evidence>
<proteinExistence type="predicted"/>
<organism evidence="1 2">
    <name type="scientific">Rangifer tarandus platyrhynchus</name>
    <name type="common">Svalbard reindeer</name>
    <dbReference type="NCBI Taxonomy" id="3082113"/>
    <lineage>
        <taxon>Eukaryota</taxon>
        <taxon>Metazoa</taxon>
        <taxon>Chordata</taxon>
        <taxon>Craniata</taxon>
        <taxon>Vertebrata</taxon>
        <taxon>Euteleostomi</taxon>
        <taxon>Mammalia</taxon>
        <taxon>Eutheria</taxon>
        <taxon>Laurasiatheria</taxon>
        <taxon>Artiodactyla</taxon>
        <taxon>Ruminantia</taxon>
        <taxon>Pecora</taxon>
        <taxon>Cervidae</taxon>
        <taxon>Odocoileinae</taxon>
        <taxon>Rangifer</taxon>
    </lineage>
</organism>
<protein>
    <submittedName>
        <fullName evidence="1">Uncharacterized protein</fullName>
    </submittedName>
</protein>
<dbReference type="Proteomes" id="UP001162501">
    <property type="component" value="Chromosome 27"/>
</dbReference>
<accession>A0ACB0EVD7</accession>
<name>A0ACB0EVD7_RANTA</name>
<evidence type="ECO:0000313" key="2">
    <source>
        <dbReference type="Proteomes" id="UP001162501"/>
    </source>
</evidence>
<dbReference type="EMBL" id="OX596111">
    <property type="protein sequence ID" value="CAI9704114.1"/>
    <property type="molecule type" value="Genomic_DNA"/>
</dbReference>
<reference evidence="1" key="1">
    <citation type="submission" date="2023-05" db="EMBL/GenBank/DDBJ databases">
        <authorList>
            <consortium name="ELIXIR-Norway"/>
        </authorList>
    </citation>
    <scope>NUCLEOTIDE SEQUENCE</scope>
</reference>